<sequence>MKCILCQSQLTHKVDPHYYHCDTCFAYVKDVQYYFSEEQEKKHYEFHNNDVNDLGYQKFTSPITNEILLRYQPDTLGLDFGCGKGPVITKQLVDRGYAINLYDPYFYPDKSYQNYQYDYIFSCEVFEHLYHPHEEILHLKGLLKPKGMLFVMTHLYANQKPFESWYYRKDETHVFIYTAQTFEYIAQHYQFTILKITERFIALASLD</sequence>
<reference evidence="1 2" key="1">
    <citation type="submission" date="2018-06" db="EMBL/GenBank/DDBJ databases">
        <authorList>
            <consortium name="Pathogen Informatics"/>
            <person name="Doyle S."/>
        </authorList>
    </citation>
    <scope>NUCLEOTIDE SEQUENCE [LARGE SCALE GENOMIC DNA]</scope>
    <source>
        <strain evidence="1 2">NCTC11179</strain>
    </source>
</reference>
<dbReference type="AlphaFoldDB" id="A0A378RP09"/>
<dbReference type="EMBL" id="UGQL01000001">
    <property type="protein sequence ID" value="STZ28021.1"/>
    <property type="molecule type" value="Genomic_DNA"/>
</dbReference>
<evidence type="ECO:0000313" key="2">
    <source>
        <dbReference type="Proteomes" id="UP000255024"/>
    </source>
</evidence>
<dbReference type="InterPro" id="IPR029063">
    <property type="entry name" value="SAM-dependent_MTases_sf"/>
</dbReference>
<proteinExistence type="predicted"/>
<gene>
    <name evidence="1" type="ORF">NCTC11179_01559</name>
</gene>
<evidence type="ECO:0008006" key="3">
    <source>
        <dbReference type="Google" id="ProtNLM"/>
    </source>
</evidence>
<dbReference type="Pfam" id="PF13489">
    <property type="entry name" value="Methyltransf_23"/>
    <property type="match status" value="1"/>
</dbReference>
<dbReference type="Proteomes" id="UP000255024">
    <property type="component" value="Unassembled WGS sequence"/>
</dbReference>
<dbReference type="SUPFAM" id="SSF53335">
    <property type="entry name" value="S-adenosyl-L-methionine-dependent methyltransferases"/>
    <property type="match status" value="1"/>
</dbReference>
<dbReference type="Gene3D" id="3.40.50.150">
    <property type="entry name" value="Vaccinia Virus protein VP39"/>
    <property type="match status" value="1"/>
</dbReference>
<protein>
    <recommendedName>
        <fullName evidence="3">Bifunctional 3-demethylubiquinone-9 3-methyltransferase/ 2-octaprenyl-6-hydroxy phenol methylase</fullName>
    </recommendedName>
</protein>
<accession>A0A378RP09</accession>
<name>A0A378RP09_MYROD</name>
<evidence type="ECO:0000313" key="1">
    <source>
        <dbReference type="EMBL" id="STZ28021.1"/>
    </source>
</evidence>
<keyword evidence="2" id="KW-1185">Reference proteome</keyword>
<dbReference type="RefSeq" id="WP_115090848.1">
    <property type="nucleotide sequence ID" value="NZ_CP068107.1"/>
</dbReference>
<organism evidence="1 2">
    <name type="scientific">Myroides odoratus</name>
    <name type="common">Flavobacterium odoratum</name>
    <dbReference type="NCBI Taxonomy" id="256"/>
    <lineage>
        <taxon>Bacteria</taxon>
        <taxon>Pseudomonadati</taxon>
        <taxon>Bacteroidota</taxon>
        <taxon>Flavobacteriia</taxon>
        <taxon>Flavobacteriales</taxon>
        <taxon>Flavobacteriaceae</taxon>
        <taxon>Myroides</taxon>
    </lineage>
</organism>